<evidence type="ECO:0000313" key="20">
    <source>
        <dbReference type="Proteomes" id="UP000663880"/>
    </source>
</evidence>
<dbReference type="Pfam" id="PF06155">
    <property type="entry name" value="GBBH-like_N"/>
    <property type="match status" value="1"/>
</dbReference>
<dbReference type="CDD" id="cd00250">
    <property type="entry name" value="CAS_like"/>
    <property type="match status" value="1"/>
</dbReference>
<protein>
    <recommendedName>
        <fullName evidence="6">Trimethyllysine dioxygenase, mitochondrial</fullName>
        <ecNumber evidence="5">1.14.11.8</ecNumber>
    </recommendedName>
    <alternativeName>
        <fullName evidence="13">Epsilon-trimethyllysine 2-oxoglutarate dioxygenase</fullName>
    </alternativeName>
    <alternativeName>
        <fullName evidence="12">TML hydroxylase</fullName>
    </alternativeName>
    <alternativeName>
        <fullName evidence="14">TML-alpha-ketoglutarate dioxygenase</fullName>
    </alternativeName>
</protein>
<evidence type="ECO:0000256" key="3">
    <source>
        <dbReference type="ARBA" id="ARBA00005022"/>
    </source>
</evidence>
<dbReference type="FunFam" id="3.30.2020.30:FF:000002">
    <property type="entry name" value="Putative gamma-butyrobetaine dioxygenase"/>
    <property type="match status" value="1"/>
</dbReference>
<evidence type="ECO:0000256" key="12">
    <source>
        <dbReference type="ARBA" id="ARBA00030363"/>
    </source>
</evidence>
<evidence type="ECO:0000259" key="17">
    <source>
        <dbReference type="Pfam" id="PF02668"/>
    </source>
</evidence>
<organism evidence="19 20">
    <name type="scientific">Pieris macdunnoughi</name>
    <dbReference type="NCBI Taxonomy" id="345717"/>
    <lineage>
        <taxon>Eukaryota</taxon>
        <taxon>Metazoa</taxon>
        <taxon>Ecdysozoa</taxon>
        <taxon>Arthropoda</taxon>
        <taxon>Hexapoda</taxon>
        <taxon>Insecta</taxon>
        <taxon>Pterygota</taxon>
        <taxon>Neoptera</taxon>
        <taxon>Endopterygota</taxon>
        <taxon>Lepidoptera</taxon>
        <taxon>Glossata</taxon>
        <taxon>Ditrysia</taxon>
        <taxon>Papilionoidea</taxon>
        <taxon>Pieridae</taxon>
        <taxon>Pierinae</taxon>
        <taxon>Pieris</taxon>
    </lineage>
</organism>
<name>A0A821UUA1_9NEOP</name>
<comment type="similarity">
    <text evidence="4">Belongs to the gamma-BBH/TMLD family.</text>
</comment>
<dbReference type="GO" id="GO:0045329">
    <property type="term" value="P:carnitine biosynthetic process"/>
    <property type="evidence" value="ECO:0007669"/>
    <property type="project" value="UniProtKB-UniPathway"/>
</dbReference>
<proteinExistence type="inferred from homology"/>
<evidence type="ECO:0000256" key="8">
    <source>
        <dbReference type="ARBA" id="ARBA00022873"/>
    </source>
</evidence>
<dbReference type="GO" id="GO:0050353">
    <property type="term" value="F:trimethyllysine dioxygenase activity"/>
    <property type="evidence" value="ECO:0007669"/>
    <property type="project" value="UniProtKB-EC"/>
</dbReference>
<keyword evidence="8" id="KW-0124">Carnitine biosynthesis</keyword>
<dbReference type="InterPro" id="IPR012776">
    <property type="entry name" value="Trimethyllysine_dOase"/>
</dbReference>
<sequence>MRILGIKNAKIDDTTLDVHFENDMVVCFEDCWLRDHCRCSKCFVTNTNLRANHLIELPDVTMKSVIVNGSELQVTWSDEHESTYDAEFLAEFEMKAWVDRRRINHIIWRGDEISHKVARIPVDKFLKTKQGAKAIFQSILDYGVAFIEEVEPTLDGTAVVAEALGGIQQTLFGGMWDIKVDESLNDTAFMSIPLPQHTDLSSFTDPAGLQLLHSLEHTNGEGGETVLVDGFYAAAKLKEEHPRDYDFLTKFPVEAEYKFNGHSFRHAAPAIELDMITNDVRQIRFNSYDRSPMAFTNGDDCRTYYRSLKHFASSIENKKNHWQFKLKPGVVMVFDNFRLLHGRTGFTGRRVLGGTYVSRTNWMDKARVLELIH</sequence>
<dbReference type="SUPFAM" id="SSF51197">
    <property type="entry name" value="Clavaminate synthase-like"/>
    <property type="match status" value="1"/>
</dbReference>
<dbReference type="FunFam" id="3.60.130.10:FF:000001">
    <property type="entry name" value="Trimethyllysine dioxygenase, mitochondrial"/>
    <property type="match status" value="1"/>
</dbReference>
<dbReference type="PANTHER" id="PTHR10696">
    <property type="entry name" value="GAMMA-BUTYROBETAINE HYDROXYLASE-RELATED"/>
    <property type="match status" value="1"/>
</dbReference>
<dbReference type="UniPathway" id="UPA00118"/>
<comment type="function">
    <text evidence="15">Converts trimethyllysine (TML) into hydroxytrimethyllysine (HTML).</text>
</comment>
<dbReference type="InterPro" id="IPR042098">
    <property type="entry name" value="TauD-like_sf"/>
</dbReference>
<dbReference type="NCBIfam" id="TIGR02410">
    <property type="entry name" value="carnitine_TMLD"/>
    <property type="match status" value="1"/>
</dbReference>
<evidence type="ECO:0000256" key="14">
    <source>
        <dbReference type="ARBA" id="ARBA00032283"/>
    </source>
</evidence>
<dbReference type="Pfam" id="PF02668">
    <property type="entry name" value="TauD"/>
    <property type="match status" value="1"/>
</dbReference>
<dbReference type="InterPro" id="IPR050411">
    <property type="entry name" value="AlphaKG_dependent_hydroxylases"/>
</dbReference>
<evidence type="ECO:0000256" key="4">
    <source>
        <dbReference type="ARBA" id="ARBA00008654"/>
    </source>
</evidence>
<dbReference type="InterPro" id="IPR003819">
    <property type="entry name" value="TauD/TfdA-like"/>
</dbReference>
<dbReference type="AlphaFoldDB" id="A0A821UUA1"/>
<dbReference type="OrthoDB" id="408743at2759"/>
<dbReference type="EMBL" id="CAJOBZ010000033">
    <property type="protein sequence ID" value="CAF4895257.1"/>
    <property type="molecule type" value="Genomic_DNA"/>
</dbReference>
<evidence type="ECO:0000256" key="2">
    <source>
        <dbReference type="ARBA" id="ARBA00001961"/>
    </source>
</evidence>
<comment type="cofactor">
    <cofactor evidence="2">
        <name>L-ascorbate</name>
        <dbReference type="ChEBI" id="CHEBI:38290"/>
    </cofactor>
</comment>
<dbReference type="Proteomes" id="UP000663880">
    <property type="component" value="Unassembled WGS sequence"/>
</dbReference>
<evidence type="ECO:0000259" key="18">
    <source>
        <dbReference type="Pfam" id="PF06155"/>
    </source>
</evidence>
<dbReference type="PANTHER" id="PTHR10696:SF51">
    <property type="entry name" value="TRIMETHYLLYSINE DIOXYGENASE, MITOCHONDRIAL"/>
    <property type="match status" value="1"/>
</dbReference>
<feature type="domain" description="Gamma-butyrobetaine hydroxylase-like N-terminal" evidence="18">
    <location>
        <begin position="10"/>
        <end position="89"/>
    </location>
</feature>
<reference evidence="19" key="1">
    <citation type="submission" date="2021-02" db="EMBL/GenBank/DDBJ databases">
        <authorList>
            <person name="Steward A R."/>
        </authorList>
    </citation>
    <scope>NUCLEOTIDE SEQUENCE</scope>
</reference>
<evidence type="ECO:0000256" key="10">
    <source>
        <dbReference type="ARBA" id="ARBA00023002"/>
    </source>
</evidence>
<evidence type="ECO:0000256" key="7">
    <source>
        <dbReference type="ARBA" id="ARBA00022723"/>
    </source>
</evidence>
<feature type="domain" description="TauD/TfdA-like" evidence="17">
    <location>
        <begin position="120"/>
        <end position="355"/>
    </location>
</feature>
<evidence type="ECO:0000256" key="16">
    <source>
        <dbReference type="ARBA" id="ARBA00049334"/>
    </source>
</evidence>
<dbReference type="GO" id="GO:0005506">
    <property type="term" value="F:iron ion binding"/>
    <property type="evidence" value="ECO:0007669"/>
    <property type="project" value="InterPro"/>
</dbReference>
<dbReference type="GO" id="GO:0005739">
    <property type="term" value="C:mitochondrion"/>
    <property type="evidence" value="ECO:0007669"/>
    <property type="project" value="TreeGrafter"/>
</dbReference>
<keyword evidence="10" id="KW-0560">Oxidoreductase</keyword>
<evidence type="ECO:0000256" key="1">
    <source>
        <dbReference type="ARBA" id="ARBA00001954"/>
    </source>
</evidence>
<comment type="pathway">
    <text evidence="3">Amine and polyamine biosynthesis; carnitine biosynthesis.</text>
</comment>
<evidence type="ECO:0000256" key="6">
    <source>
        <dbReference type="ARBA" id="ARBA00016835"/>
    </source>
</evidence>
<comment type="caution">
    <text evidence="19">The sequence shown here is derived from an EMBL/GenBank/DDBJ whole genome shotgun (WGS) entry which is preliminary data.</text>
</comment>
<evidence type="ECO:0000256" key="15">
    <source>
        <dbReference type="ARBA" id="ARBA00046008"/>
    </source>
</evidence>
<comment type="cofactor">
    <cofactor evidence="1">
        <name>Fe(2+)</name>
        <dbReference type="ChEBI" id="CHEBI:29033"/>
    </cofactor>
</comment>
<evidence type="ECO:0000256" key="13">
    <source>
        <dbReference type="ARBA" id="ARBA00031778"/>
    </source>
</evidence>
<keyword evidence="11" id="KW-0408">Iron</keyword>
<dbReference type="Gene3D" id="3.30.2020.30">
    <property type="match status" value="1"/>
</dbReference>
<dbReference type="Gene3D" id="3.60.130.10">
    <property type="entry name" value="Clavaminate synthase-like"/>
    <property type="match status" value="1"/>
</dbReference>
<keyword evidence="7" id="KW-0479">Metal-binding</keyword>
<evidence type="ECO:0000256" key="5">
    <source>
        <dbReference type="ARBA" id="ARBA00012267"/>
    </source>
</evidence>
<evidence type="ECO:0000256" key="11">
    <source>
        <dbReference type="ARBA" id="ARBA00023004"/>
    </source>
</evidence>
<evidence type="ECO:0000256" key="9">
    <source>
        <dbReference type="ARBA" id="ARBA00022964"/>
    </source>
</evidence>
<keyword evidence="20" id="KW-1185">Reference proteome</keyword>
<dbReference type="InterPro" id="IPR038492">
    <property type="entry name" value="GBBH-like_N_sf"/>
</dbReference>
<dbReference type="InterPro" id="IPR010376">
    <property type="entry name" value="GBBH-like_N"/>
</dbReference>
<dbReference type="EC" id="1.14.11.8" evidence="5"/>
<accession>A0A821UUA1</accession>
<evidence type="ECO:0000313" key="19">
    <source>
        <dbReference type="EMBL" id="CAF4895257.1"/>
    </source>
</evidence>
<comment type="catalytic activity">
    <reaction evidence="16">
        <text>N(6),N(6),N(6)-trimethyl-L-lysine + 2-oxoglutarate + O2 = (3S)-3-hydroxy-N(6),N(6),N(6)-trimethyl-L-lysine + succinate + CO2</text>
        <dbReference type="Rhea" id="RHEA:14181"/>
        <dbReference type="ChEBI" id="CHEBI:15379"/>
        <dbReference type="ChEBI" id="CHEBI:16526"/>
        <dbReference type="ChEBI" id="CHEBI:16810"/>
        <dbReference type="ChEBI" id="CHEBI:30031"/>
        <dbReference type="ChEBI" id="CHEBI:58100"/>
        <dbReference type="ChEBI" id="CHEBI:141499"/>
        <dbReference type="EC" id="1.14.11.8"/>
    </reaction>
</comment>
<keyword evidence="9" id="KW-0223">Dioxygenase</keyword>
<gene>
    <name evidence="19" type="ORF">PMACD_LOCUS10824</name>
</gene>